<proteinExistence type="predicted"/>
<dbReference type="InParanoid" id="G0EDQ4"/>
<dbReference type="AlphaFoldDB" id="G0EDQ4"/>
<accession>G0EDQ4</accession>
<dbReference type="HOGENOM" id="CLU_1954741_0_0_2"/>
<evidence type="ECO:0000313" key="1">
    <source>
        <dbReference type="EMBL" id="AEM37891.1"/>
    </source>
</evidence>
<sequence>MWVVQSILLAKHARSGGSPGKLPYLLALEYICKCAVRGDCNGWTLHLGMIYNAKVARRLAAGSVHPICPTAEKLLALLNGDKQLVKLAAMLHYALRTAYPPLDPRLLPGYNPIEAANALDALRALNLL</sequence>
<reference evidence="1 2" key="1">
    <citation type="journal article" date="2011" name="Stand. Genomic Sci.">
        <title>Complete genome sequence of the hyperthermophilic chemolithoautotroph Pyrolobus fumarii type strain (1A).</title>
        <authorList>
            <person name="Anderson I."/>
            <person name="Goker M."/>
            <person name="Nolan M."/>
            <person name="Lucas S."/>
            <person name="Hammon N."/>
            <person name="Deshpande S."/>
            <person name="Cheng J.F."/>
            <person name="Tapia R."/>
            <person name="Han C."/>
            <person name="Goodwin L."/>
            <person name="Pitluck S."/>
            <person name="Huntemann M."/>
            <person name="Liolios K."/>
            <person name="Ivanova N."/>
            <person name="Pagani I."/>
            <person name="Mavromatis K."/>
            <person name="Ovchinikova G."/>
            <person name="Pati A."/>
            <person name="Chen A."/>
            <person name="Palaniappan K."/>
            <person name="Land M."/>
            <person name="Hauser L."/>
            <person name="Brambilla E.M."/>
            <person name="Huber H."/>
            <person name="Yasawong M."/>
            <person name="Rohde M."/>
            <person name="Spring S."/>
            <person name="Abt B."/>
            <person name="Sikorski J."/>
            <person name="Wirth R."/>
            <person name="Detter J.C."/>
            <person name="Woyke T."/>
            <person name="Bristow J."/>
            <person name="Eisen J.A."/>
            <person name="Markowitz V."/>
            <person name="Hugenholtz P."/>
            <person name="Kyrpides N.C."/>
            <person name="Klenk H.P."/>
            <person name="Lapidus A."/>
        </authorList>
    </citation>
    <scope>NUCLEOTIDE SEQUENCE [LARGE SCALE GENOMIC DNA]</scope>
    <source>
        <strain evidence="2">DSM 11204 / 1A</strain>
    </source>
</reference>
<evidence type="ECO:0000313" key="2">
    <source>
        <dbReference type="Proteomes" id="UP000001037"/>
    </source>
</evidence>
<dbReference type="EMBL" id="CP002838">
    <property type="protein sequence ID" value="AEM37891.1"/>
    <property type="molecule type" value="Genomic_DNA"/>
</dbReference>
<dbReference type="Proteomes" id="UP000001037">
    <property type="component" value="Chromosome"/>
</dbReference>
<organism evidence="1 2">
    <name type="scientific">Pyrolobus fumarii (strain DSM 11204 / 1A)</name>
    <dbReference type="NCBI Taxonomy" id="694429"/>
    <lineage>
        <taxon>Archaea</taxon>
        <taxon>Thermoproteota</taxon>
        <taxon>Thermoprotei</taxon>
        <taxon>Desulfurococcales</taxon>
        <taxon>Pyrodictiaceae</taxon>
        <taxon>Pyrolobus</taxon>
    </lineage>
</organism>
<name>G0EDQ4_PYRF1</name>
<dbReference type="KEGG" id="pfm:Pyrfu_0019"/>
<gene>
    <name evidence="1" type="ordered locus">Pyrfu_0019</name>
</gene>
<keyword evidence="2" id="KW-1185">Reference proteome</keyword>
<protein>
    <submittedName>
        <fullName evidence="1">Uncharacterized protein</fullName>
    </submittedName>
</protein>